<dbReference type="SUPFAM" id="SSF49899">
    <property type="entry name" value="Concanavalin A-like lectins/glucanases"/>
    <property type="match status" value="1"/>
</dbReference>
<evidence type="ECO:0000313" key="4">
    <source>
        <dbReference type="WBParaSite" id="Gr19_v10_g5619.t1"/>
    </source>
</evidence>
<feature type="compositionally biased region" description="Acidic residues" evidence="1">
    <location>
        <begin position="582"/>
        <end position="591"/>
    </location>
</feature>
<feature type="compositionally biased region" description="Polar residues" evidence="1">
    <location>
        <begin position="463"/>
        <end position="479"/>
    </location>
</feature>
<proteinExistence type="predicted"/>
<feature type="region of interest" description="Disordered" evidence="1">
    <location>
        <begin position="439"/>
        <end position="483"/>
    </location>
</feature>
<feature type="compositionally biased region" description="Polar residues" evidence="1">
    <location>
        <begin position="440"/>
        <end position="450"/>
    </location>
</feature>
<feature type="chain" id="PRO_5037180305" evidence="2">
    <location>
        <begin position="35"/>
        <end position="625"/>
    </location>
</feature>
<reference evidence="4" key="1">
    <citation type="submission" date="2022-11" db="UniProtKB">
        <authorList>
            <consortium name="WormBaseParasite"/>
        </authorList>
    </citation>
    <scope>IDENTIFICATION</scope>
</reference>
<feature type="signal peptide" evidence="2">
    <location>
        <begin position="1"/>
        <end position="34"/>
    </location>
</feature>
<feature type="compositionally biased region" description="Polar residues" evidence="1">
    <location>
        <begin position="499"/>
        <end position="508"/>
    </location>
</feature>
<evidence type="ECO:0000313" key="3">
    <source>
        <dbReference type="Proteomes" id="UP000887572"/>
    </source>
</evidence>
<dbReference type="InterPro" id="IPR013320">
    <property type="entry name" value="ConA-like_dom_sf"/>
</dbReference>
<keyword evidence="3" id="KW-1185">Reference proteome</keyword>
<keyword evidence="2" id="KW-0732">Signal</keyword>
<organism evidence="3 4">
    <name type="scientific">Globodera rostochiensis</name>
    <name type="common">Golden nematode worm</name>
    <name type="synonym">Heterodera rostochiensis</name>
    <dbReference type="NCBI Taxonomy" id="31243"/>
    <lineage>
        <taxon>Eukaryota</taxon>
        <taxon>Metazoa</taxon>
        <taxon>Ecdysozoa</taxon>
        <taxon>Nematoda</taxon>
        <taxon>Chromadorea</taxon>
        <taxon>Rhabditida</taxon>
        <taxon>Tylenchina</taxon>
        <taxon>Tylenchomorpha</taxon>
        <taxon>Tylenchoidea</taxon>
        <taxon>Heteroderidae</taxon>
        <taxon>Heteroderinae</taxon>
        <taxon>Globodera</taxon>
    </lineage>
</organism>
<evidence type="ECO:0000256" key="2">
    <source>
        <dbReference type="SAM" id="SignalP"/>
    </source>
</evidence>
<dbReference type="WBParaSite" id="Gr19_v10_g5619.t1">
    <property type="protein sequence ID" value="Gr19_v10_g5619.t1"/>
    <property type="gene ID" value="Gr19_v10_g5619"/>
</dbReference>
<feature type="region of interest" description="Disordered" evidence="1">
    <location>
        <begin position="499"/>
        <end position="625"/>
    </location>
</feature>
<feature type="compositionally biased region" description="Low complexity" evidence="1">
    <location>
        <begin position="542"/>
        <end position="566"/>
    </location>
</feature>
<feature type="region of interest" description="Disordered" evidence="1">
    <location>
        <begin position="78"/>
        <end position="100"/>
    </location>
</feature>
<dbReference type="AlphaFoldDB" id="A0A914I110"/>
<protein>
    <submittedName>
        <fullName evidence="4">MAM domain-containing protein</fullName>
    </submittedName>
</protein>
<feature type="compositionally biased region" description="Basic and acidic residues" evidence="1">
    <location>
        <begin position="616"/>
        <end position="625"/>
    </location>
</feature>
<sequence length="625" mass="67860">MCQPNQYRHHPIVVILLLLPLTLFLAFLPSPSRACAPPLPPPFLANNFPNPNPNIASRHSVNSRAFGEQIHLPEDAAAPTEAPQNGVGGGIEQRASTASGPVREPKELFCYDFDDKCRWRNMEGFLVDDLDWYQGTGFLDENRLRLATGTHVSPDGFYGIAATDKVELSNAKGILVSDVVQCQTGTAELRFMYWTSPEVKITVCVKSILRLFPYFDYCSKPVENNDPGPAYVTLPDLGGESLQIFIQAHNFVFNSAALQGGFAIIDNLEYYGEFCDSADGYQQQRFAQSNAAPSETVSRPGPMPKSPASESKAGNIGLGGPELVYNNVVGNAQSGGFSSLLDWMLYGGGRGLGDNGTTTATNKLLSNILPNNSPLQNAMTPNSSPFEPNLNALFPTLVSSQTIGTAGDVVTPPTLKIASGVQQPSSASSSAFRALLTSSPAVQQSKSLTEAESARPYPDIENPLNSQIWPNPMASQSEPAASVEPLQALRSLRIVQQNKGEQLQQMSAENGPADEDDDQSKAFAGRPFPGGDNAALQKGLSQHQHQQQFTSVPSRPLNSRRPLPHLALLNKRKMGERTEVAERDEEEEEEEGGRGRMMNGDEDGRGEEGVTEEPNFVEREEWIGR</sequence>
<name>A0A914I110_GLORO</name>
<feature type="region of interest" description="Disordered" evidence="1">
    <location>
        <begin position="286"/>
        <end position="314"/>
    </location>
</feature>
<evidence type="ECO:0000256" key="1">
    <source>
        <dbReference type="SAM" id="MobiDB-lite"/>
    </source>
</evidence>
<dbReference type="Proteomes" id="UP000887572">
    <property type="component" value="Unplaced"/>
</dbReference>
<accession>A0A914I110</accession>
<feature type="compositionally biased region" description="Polar residues" evidence="1">
    <location>
        <begin position="286"/>
        <end position="297"/>
    </location>
</feature>